<keyword evidence="1" id="KW-0472">Membrane</keyword>
<dbReference type="AlphaFoldDB" id="A0A413RPK1"/>
<sequence>AIQPQLRLLVDRLRVRVPLPVALRGLADDLDDPSADLVVAALVLNAKLRGPGLRQVLTSLSEAARAELEMRQRVTAARSSTRRSAQIVTVFSLAVMALLTVVNPQYVEPYGSFQGQLVLLLIAVLFAAGFWWMKRLSGVDMPARFLVEGEER</sequence>
<protein>
    <submittedName>
        <fullName evidence="2">Type II secretion system protein</fullName>
    </submittedName>
</protein>
<feature type="transmembrane region" description="Helical" evidence="1">
    <location>
        <begin position="87"/>
        <end position="107"/>
    </location>
</feature>
<dbReference type="PANTHER" id="PTHR35007:SF3">
    <property type="entry name" value="POSSIBLE CONSERVED ALANINE RICH MEMBRANE PROTEIN"/>
    <property type="match status" value="1"/>
</dbReference>
<proteinExistence type="predicted"/>
<evidence type="ECO:0000313" key="3">
    <source>
        <dbReference type="Proteomes" id="UP000283374"/>
    </source>
</evidence>
<keyword evidence="1" id="KW-0812">Transmembrane</keyword>
<reference evidence="2 3" key="1">
    <citation type="submission" date="2018-08" db="EMBL/GenBank/DDBJ databases">
        <title>Cellulomonas rhizosphaerae sp. nov., a novel actinomycete isolated from soil.</title>
        <authorList>
            <person name="Tian Y."/>
        </authorList>
    </citation>
    <scope>NUCLEOTIDE SEQUENCE [LARGE SCALE GENOMIC DNA]</scope>
    <source>
        <strain evidence="2 3">NEAU-TCZ24</strain>
    </source>
</reference>
<accession>A0A413RPK1</accession>
<dbReference type="Proteomes" id="UP000283374">
    <property type="component" value="Unassembled WGS sequence"/>
</dbReference>
<evidence type="ECO:0000313" key="2">
    <source>
        <dbReference type="EMBL" id="RHA43831.1"/>
    </source>
</evidence>
<feature type="non-terminal residue" evidence="2">
    <location>
        <position position="1"/>
    </location>
</feature>
<dbReference type="RefSeq" id="WP_199721494.1">
    <property type="nucleotide sequence ID" value="NZ_QWKP01000138.1"/>
</dbReference>
<comment type="caution">
    <text evidence="2">The sequence shown here is derived from an EMBL/GenBank/DDBJ whole genome shotgun (WGS) entry which is preliminary data.</text>
</comment>
<dbReference type="PANTHER" id="PTHR35007">
    <property type="entry name" value="INTEGRAL MEMBRANE PROTEIN-RELATED"/>
    <property type="match status" value="1"/>
</dbReference>
<dbReference type="EMBL" id="QWKP01000138">
    <property type="protein sequence ID" value="RHA43831.1"/>
    <property type="molecule type" value="Genomic_DNA"/>
</dbReference>
<name>A0A413RPK1_9CELL</name>
<keyword evidence="1" id="KW-1133">Transmembrane helix</keyword>
<gene>
    <name evidence="2" type="ORF">D1825_04430</name>
</gene>
<organism evidence="2 3">
    <name type="scientific">Cellulomonas rhizosphaerae</name>
    <dbReference type="NCBI Taxonomy" id="2293719"/>
    <lineage>
        <taxon>Bacteria</taxon>
        <taxon>Bacillati</taxon>
        <taxon>Actinomycetota</taxon>
        <taxon>Actinomycetes</taxon>
        <taxon>Micrococcales</taxon>
        <taxon>Cellulomonadaceae</taxon>
        <taxon>Cellulomonas</taxon>
    </lineage>
</organism>
<evidence type="ECO:0000256" key="1">
    <source>
        <dbReference type="SAM" id="Phobius"/>
    </source>
</evidence>
<feature type="transmembrane region" description="Helical" evidence="1">
    <location>
        <begin position="113"/>
        <end position="133"/>
    </location>
</feature>
<keyword evidence="3" id="KW-1185">Reference proteome</keyword>